<evidence type="ECO:0000313" key="3">
    <source>
        <dbReference type="Proteomes" id="UP000829196"/>
    </source>
</evidence>
<gene>
    <name evidence="2" type="ORF">KFK09_003419</name>
</gene>
<organism evidence="2 3">
    <name type="scientific">Dendrobium nobile</name>
    <name type="common">Orchid</name>
    <dbReference type="NCBI Taxonomy" id="94219"/>
    <lineage>
        <taxon>Eukaryota</taxon>
        <taxon>Viridiplantae</taxon>
        <taxon>Streptophyta</taxon>
        <taxon>Embryophyta</taxon>
        <taxon>Tracheophyta</taxon>
        <taxon>Spermatophyta</taxon>
        <taxon>Magnoliopsida</taxon>
        <taxon>Liliopsida</taxon>
        <taxon>Asparagales</taxon>
        <taxon>Orchidaceae</taxon>
        <taxon>Epidendroideae</taxon>
        <taxon>Malaxideae</taxon>
        <taxon>Dendrobiinae</taxon>
        <taxon>Dendrobium</taxon>
    </lineage>
</organism>
<keyword evidence="3" id="KW-1185">Reference proteome</keyword>
<feature type="transmembrane region" description="Helical" evidence="1">
    <location>
        <begin position="83"/>
        <end position="105"/>
    </location>
</feature>
<evidence type="ECO:0000256" key="1">
    <source>
        <dbReference type="SAM" id="Phobius"/>
    </source>
</evidence>
<comment type="caution">
    <text evidence="2">The sequence shown here is derived from an EMBL/GenBank/DDBJ whole genome shotgun (WGS) entry which is preliminary data.</text>
</comment>
<dbReference type="AlphaFoldDB" id="A0A8T3C2I6"/>
<evidence type="ECO:0000313" key="2">
    <source>
        <dbReference type="EMBL" id="KAI0524055.1"/>
    </source>
</evidence>
<dbReference type="Proteomes" id="UP000829196">
    <property type="component" value="Unassembled WGS sequence"/>
</dbReference>
<feature type="transmembrane region" description="Helical" evidence="1">
    <location>
        <begin position="117"/>
        <end position="136"/>
    </location>
</feature>
<accession>A0A8T3C2I6</accession>
<dbReference type="EMBL" id="JAGYWB010000004">
    <property type="protein sequence ID" value="KAI0524055.1"/>
    <property type="molecule type" value="Genomic_DNA"/>
</dbReference>
<dbReference type="OrthoDB" id="1708889at2759"/>
<keyword evidence="1" id="KW-0812">Transmembrane</keyword>
<sequence>MADPEVDHGFAYNDRGEIDILLSPFYEPNWEYDETAERFVKRILFCLAHTIDLQKPKMPWLLVGRYTPAPFAASSPPPPTFSWIKTIGISTVLMASLGSSAILVDVKKYSEGFRMQILAYVMNLYTLLFMVISSVTKQPQEETPESDWHDVALFRDSTSKEFQPPSPAPGLKDANLLSSILKRLGELEEKIDILQSKPSEMPHEKEELLDAAVHRVDALEAELIATK</sequence>
<dbReference type="SMR" id="A0A8T3C2I6"/>
<keyword evidence="1" id="KW-1133">Transmembrane helix</keyword>
<reference evidence="2" key="1">
    <citation type="journal article" date="2022" name="Front. Genet.">
        <title>Chromosome-Scale Assembly of the Dendrobium nobile Genome Provides Insights Into the Molecular Mechanism of the Biosynthesis of the Medicinal Active Ingredient of Dendrobium.</title>
        <authorList>
            <person name="Xu Q."/>
            <person name="Niu S.-C."/>
            <person name="Li K.-L."/>
            <person name="Zheng P.-J."/>
            <person name="Zhang X.-J."/>
            <person name="Jia Y."/>
            <person name="Liu Y."/>
            <person name="Niu Y.-X."/>
            <person name="Yu L.-H."/>
            <person name="Chen D.-F."/>
            <person name="Zhang G.-Q."/>
        </authorList>
    </citation>
    <scope>NUCLEOTIDE SEQUENCE</scope>
    <source>
        <tissue evidence="2">Leaf</tissue>
    </source>
</reference>
<protein>
    <submittedName>
        <fullName evidence="2">Uncharacterized protein</fullName>
    </submittedName>
</protein>
<proteinExistence type="predicted"/>
<name>A0A8T3C2I6_DENNO</name>
<keyword evidence="1" id="KW-0472">Membrane</keyword>